<sequence length="342" mass="37755">MPICTNCAHPVPYLYTVYNSEDNLRLEQCGNCYAFADPYVEHDVLTLWIDLILLKRDVFRHLLFNRGASPRRLSNKSNEDSASTKHANNQESQREKARWLQVLRLGSLLIAIDAFIRWTHLNPSVAPEGRSGDPTDVDLARWNQDALLSYFRILVGCLIETVGFHAGVTLASVLTLHALDRLRSAQTAHTPSGLRAQFRASHVPLTILYSSLNKFFLLFLLTIWRPHAGADAGAAAARPVQYGAPAESALVRAALEMLDDDKLDRAWIVRNVLGGLATGFGLRVVLDCHPVFTTMIILAGWAVKTALAHLVSGWVGAGINVHAGSEGAERIAEEMWLAYSIP</sequence>
<comment type="subcellular location">
    <subcellularLocation>
        <location evidence="1 10">Endoplasmic reticulum membrane</location>
        <topology evidence="1 10">Multi-pass membrane protein</topology>
    </subcellularLocation>
    <subcellularLocation>
        <location evidence="10">Golgi apparatus membrane</location>
        <topology evidence="10">Multi-pass membrane protein</topology>
    </subcellularLocation>
</comment>
<evidence type="ECO:0000256" key="2">
    <source>
        <dbReference type="ARBA" id="ARBA00009187"/>
    </source>
</evidence>
<keyword evidence="6" id="KW-1133">Transmembrane helix</keyword>
<dbReference type="GO" id="GO:0032366">
    <property type="term" value="P:intracellular sterol transport"/>
    <property type="evidence" value="ECO:0007669"/>
    <property type="project" value="UniProtKB-UniRule"/>
</dbReference>
<evidence type="ECO:0000313" key="12">
    <source>
        <dbReference type="EMBL" id="GJE85558.1"/>
    </source>
</evidence>
<keyword evidence="4" id="KW-0812">Transmembrane</keyword>
<keyword evidence="10" id="KW-0746">Sphingolipid metabolism</keyword>
<comment type="caution">
    <text evidence="12">The sequence shown here is derived from an EMBL/GenBank/DDBJ whole genome shotgun (WGS) entry which is preliminary data.</text>
</comment>
<gene>
    <name evidence="12" type="ORF">PsYK624_016370</name>
</gene>
<keyword evidence="7 10" id="KW-0445">Lipid transport</keyword>
<dbReference type="AlphaFoldDB" id="A0A9P3L916"/>
<evidence type="ECO:0000256" key="1">
    <source>
        <dbReference type="ARBA" id="ARBA00004477"/>
    </source>
</evidence>
<evidence type="ECO:0000313" key="13">
    <source>
        <dbReference type="Proteomes" id="UP000703269"/>
    </source>
</evidence>
<evidence type="ECO:0000256" key="5">
    <source>
        <dbReference type="ARBA" id="ARBA00022824"/>
    </source>
</evidence>
<dbReference type="GO" id="GO:0016125">
    <property type="term" value="P:sterol metabolic process"/>
    <property type="evidence" value="ECO:0007669"/>
    <property type="project" value="UniProtKB-UniRule"/>
</dbReference>
<dbReference type="PANTHER" id="PTHR14467:SF0">
    <property type="entry name" value="PROTEIN ARV1"/>
    <property type="match status" value="1"/>
</dbReference>
<keyword evidence="8 10" id="KW-0443">Lipid metabolism</keyword>
<dbReference type="GO" id="GO:0006665">
    <property type="term" value="P:sphingolipid metabolic process"/>
    <property type="evidence" value="ECO:0007669"/>
    <property type="project" value="UniProtKB-UniRule"/>
</dbReference>
<evidence type="ECO:0000256" key="7">
    <source>
        <dbReference type="ARBA" id="ARBA00023055"/>
    </source>
</evidence>
<name>A0A9P3L916_9APHY</name>
<keyword evidence="3 10" id="KW-0813">Transport</keyword>
<organism evidence="12 13">
    <name type="scientific">Phanerochaete sordida</name>
    <dbReference type="NCBI Taxonomy" id="48140"/>
    <lineage>
        <taxon>Eukaryota</taxon>
        <taxon>Fungi</taxon>
        <taxon>Dikarya</taxon>
        <taxon>Basidiomycota</taxon>
        <taxon>Agaricomycotina</taxon>
        <taxon>Agaricomycetes</taxon>
        <taxon>Polyporales</taxon>
        <taxon>Phanerochaetaceae</taxon>
        <taxon>Phanerochaete</taxon>
    </lineage>
</organism>
<evidence type="ECO:0000256" key="9">
    <source>
        <dbReference type="ARBA" id="ARBA00023136"/>
    </source>
</evidence>
<proteinExistence type="inferred from homology"/>
<reference evidence="12 13" key="1">
    <citation type="submission" date="2021-08" db="EMBL/GenBank/DDBJ databases">
        <title>Draft Genome Sequence of Phanerochaete sordida strain YK-624.</title>
        <authorList>
            <person name="Mori T."/>
            <person name="Dohra H."/>
            <person name="Suzuki T."/>
            <person name="Kawagishi H."/>
            <person name="Hirai H."/>
        </authorList>
    </citation>
    <scope>NUCLEOTIDE SEQUENCE [LARGE SCALE GENOMIC DNA]</scope>
    <source>
        <strain evidence="12 13">YK-624</strain>
    </source>
</reference>
<keyword evidence="10" id="KW-0333">Golgi apparatus</keyword>
<keyword evidence="13" id="KW-1185">Reference proteome</keyword>
<dbReference type="Pfam" id="PF04161">
    <property type="entry name" value="Arv1"/>
    <property type="match status" value="1"/>
</dbReference>
<evidence type="ECO:0000256" key="11">
    <source>
        <dbReference type="SAM" id="MobiDB-lite"/>
    </source>
</evidence>
<dbReference type="EMBL" id="BPQB01000002">
    <property type="protein sequence ID" value="GJE85558.1"/>
    <property type="molecule type" value="Genomic_DNA"/>
</dbReference>
<comment type="function">
    <text evidence="10">Mediator of sterol homeostasis involved in sterol uptake, trafficking and distribution into membranes.</text>
</comment>
<evidence type="ECO:0000256" key="10">
    <source>
        <dbReference type="RuleBase" id="RU368065"/>
    </source>
</evidence>
<dbReference type="GO" id="GO:0097036">
    <property type="term" value="P:regulation of plasma membrane sterol distribution"/>
    <property type="evidence" value="ECO:0007669"/>
    <property type="project" value="UniProtKB-UniRule"/>
</dbReference>
<evidence type="ECO:0000256" key="4">
    <source>
        <dbReference type="ARBA" id="ARBA00022692"/>
    </source>
</evidence>
<protein>
    <recommendedName>
        <fullName evidence="10">Protein ARV</fullName>
    </recommendedName>
</protein>
<dbReference type="GO" id="GO:0032541">
    <property type="term" value="C:cortical endoplasmic reticulum"/>
    <property type="evidence" value="ECO:0007669"/>
    <property type="project" value="TreeGrafter"/>
</dbReference>
<evidence type="ECO:0000256" key="8">
    <source>
        <dbReference type="ARBA" id="ARBA00023098"/>
    </source>
</evidence>
<feature type="region of interest" description="Disordered" evidence="11">
    <location>
        <begin position="71"/>
        <end position="93"/>
    </location>
</feature>
<dbReference type="InterPro" id="IPR007290">
    <property type="entry name" value="Arv1"/>
</dbReference>
<evidence type="ECO:0000256" key="3">
    <source>
        <dbReference type="ARBA" id="ARBA00022448"/>
    </source>
</evidence>
<comment type="function">
    <text evidence="10">Regulates also the sphingolipid metabolism.</text>
</comment>
<accession>A0A9P3L916</accession>
<evidence type="ECO:0000256" key="6">
    <source>
        <dbReference type="ARBA" id="ARBA00022989"/>
    </source>
</evidence>
<dbReference type="OrthoDB" id="2192830at2759"/>
<keyword evidence="5 10" id="KW-0256">Endoplasmic reticulum</keyword>
<dbReference type="GO" id="GO:0000139">
    <property type="term" value="C:Golgi membrane"/>
    <property type="evidence" value="ECO:0007669"/>
    <property type="project" value="UniProtKB-SubCell"/>
</dbReference>
<comment type="similarity">
    <text evidence="2 10">Belongs to the ARV1 family.</text>
</comment>
<dbReference type="GO" id="GO:0005789">
    <property type="term" value="C:endoplasmic reticulum membrane"/>
    <property type="evidence" value="ECO:0007669"/>
    <property type="project" value="UniProtKB-SubCell"/>
</dbReference>
<dbReference type="Proteomes" id="UP000703269">
    <property type="component" value="Unassembled WGS sequence"/>
</dbReference>
<dbReference type="PANTHER" id="PTHR14467">
    <property type="entry name" value="ARV1"/>
    <property type="match status" value="1"/>
</dbReference>
<keyword evidence="9" id="KW-0472">Membrane</keyword>